<evidence type="ECO:0000256" key="17">
    <source>
        <dbReference type="ARBA" id="ARBA00038043"/>
    </source>
</evidence>
<name>A0AAV1XGB6_LUPLU</name>
<dbReference type="EMBL" id="CAXHTB010000014">
    <property type="protein sequence ID" value="CAL0320250.1"/>
    <property type="molecule type" value="Genomic_DNA"/>
</dbReference>
<evidence type="ECO:0000256" key="4">
    <source>
        <dbReference type="ARBA" id="ARBA00022512"/>
    </source>
</evidence>
<dbReference type="Pfam" id="PF00504">
    <property type="entry name" value="Chloroa_b-bind"/>
    <property type="match status" value="1"/>
</dbReference>
<dbReference type="Pfam" id="PF08263">
    <property type="entry name" value="LRRNT_2"/>
    <property type="match status" value="1"/>
</dbReference>
<dbReference type="PANTHER" id="PTHR48007:SF20">
    <property type="entry name" value="LRR RECEPTOR-LIKE KINASE"/>
    <property type="match status" value="1"/>
</dbReference>
<evidence type="ECO:0000256" key="16">
    <source>
        <dbReference type="ARBA" id="ARBA00023157"/>
    </source>
</evidence>
<organism evidence="21 22">
    <name type="scientific">Lupinus luteus</name>
    <name type="common">European yellow lupine</name>
    <dbReference type="NCBI Taxonomy" id="3873"/>
    <lineage>
        <taxon>Eukaryota</taxon>
        <taxon>Viridiplantae</taxon>
        <taxon>Streptophyta</taxon>
        <taxon>Embryophyta</taxon>
        <taxon>Tracheophyta</taxon>
        <taxon>Spermatophyta</taxon>
        <taxon>Magnoliopsida</taxon>
        <taxon>eudicotyledons</taxon>
        <taxon>Gunneridae</taxon>
        <taxon>Pentapetalae</taxon>
        <taxon>rosids</taxon>
        <taxon>fabids</taxon>
        <taxon>Fabales</taxon>
        <taxon>Fabaceae</taxon>
        <taxon>Papilionoideae</taxon>
        <taxon>50 kb inversion clade</taxon>
        <taxon>genistoids sensu lato</taxon>
        <taxon>core genistoids</taxon>
        <taxon>Genisteae</taxon>
        <taxon>Lupinus</taxon>
    </lineage>
</organism>
<keyword evidence="9 19" id="KW-0812">Transmembrane</keyword>
<dbReference type="InterPro" id="IPR000719">
    <property type="entry name" value="Prot_kinase_dom"/>
</dbReference>
<evidence type="ECO:0000259" key="20">
    <source>
        <dbReference type="PROSITE" id="PS50011"/>
    </source>
</evidence>
<dbReference type="GO" id="GO:0005524">
    <property type="term" value="F:ATP binding"/>
    <property type="evidence" value="ECO:0007669"/>
    <property type="project" value="InterPro"/>
</dbReference>
<evidence type="ECO:0000256" key="7">
    <source>
        <dbReference type="ARBA" id="ARBA00022614"/>
    </source>
</evidence>
<dbReference type="Gene3D" id="1.10.510.10">
    <property type="entry name" value="Transferase(Phosphotransferase) domain 1"/>
    <property type="match status" value="1"/>
</dbReference>
<reference evidence="21 22" key="1">
    <citation type="submission" date="2024-03" db="EMBL/GenBank/DDBJ databases">
        <authorList>
            <person name="Martinez-Hernandez J."/>
        </authorList>
    </citation>
    <scope>NUCLEOTIDE SEQUENCE [LARGE SCALE GENOMIC DNA]</scope>
</reference>
<dbReference type="SUPFAM" id="SSF103511">
    <property type="entry name" value="Chlorophyll a-b binding protein"/>
    <property type="match status" value="1"/>
</dbReference>
<evidence type="ECO:0000313" key="22">
    <source>
        <dbReference type="Proteomes" id="UP001497480"/>
    </source>
</evidence>
<protein>
    <recommendedName>
        <fullName evidence="20">Protein kinase domain-containing protein</fullName>
    </recommendedName>
</protein>
<evidence type="ECO:0000256" key="19">
    <source>
        <dbReference type="SAM" id="Phobius"/>
    </source>
</evidence>
<keyword evidence="13 19" id="KW-1133">Transmembrane helix</keyword>
<dbReference type="GO" id="GO:0016020">
    <property type="term" value="C:membrane"/>
    <property type="evidence" value="ECO:0007669"/>
    <property type="project" value="UniProtKB-SubCell"/>
</dbReference>
<evidence type="ECO:0000256" key="2">
    <source>
        <dbReference type="ARBA" id="ARBA00004191"/>
    </source>
</evidence>
<evidence type="ECO:0000256" key="5">
    <source>
        <dbReference type="ARBA" id="ARBA00022525"/>
    </source>
</evidence>
<dbReference type="InterPro" id="IPR001611">
    <property type="entry name" value="Leu-rich_rpt"/>
</dbReference>
<keyword evidence="12" id="KW-0611">Plant defense</keyword>
<accession>A0AAV1XGB6</accession>
<dbReference type="Pfam" id="PF00560">
    <property type="entry name" value="LRR_1"/>
    <property type="match status" value="2"/>
</dbReference>
<evidence type="ECO:0000256" key="1">
    <source>
        <dbReference type="ARBA" id="ARBA00004170"/>
    </source>
</evidence>
<dbReference type="Gene3D" id="3.30.200.20">
    <property type="entry name" value="Phosphorylase Kinase, domain 1"/>
    <property type="match status" value="1"/>
</dbReference>
<dbReference type="Gene3D" id="3.80.10.10">
    <property type="entry name" value="Ribonuclease Inhibitor"/>
    <property type="match status" value="2"/>
</dbReference>
<dbReference type="FunFam" id="3.80.10.10:FF:000400">
    <property type="entry name" value="Nuclear pore complex protein NUP107"/>
    <property type="match status" value="1"/>
</dbReference>
<keyword evidence="5" id="KW-0964">Secreted</keyword>
<evidence type="ECO:0000256" key="3">
    <source>
        <dbReference type="ARBA" id="ARBA00004229"/>
    </source>
</evidence>
<dbReference type="InterPro" id="IPR011009">
    <property type="entry name" value="Kinase-like_dom_sf"/>
</dbReference>
<comment type="similarity">
    <text evidence="17">Belongs to the polygalacturonase-inhibiting protein family.</text>
</comment>
<dbReference type="InterPro" id="IPR032675">
    <property type="entry name" value="LRR_dom_sf"/>
</dbReference>
<dbReference type="Pfam" id="PF00069">
    <property type="entry name" value="Pkinase"/>
    <property type="match status" value="1"/>
</dbReference>
<gene>
    <name evidence="21" type="ORF">LLUT_LOCUS21310</name>
</gene>
<keyword evidence="8" id="KW-0934">Plastid</keyword>
<dbReference type="Gene3D" id="1.10.3460.10">
    <property type="entry name" value="Chlorophyll a/b binding protein domain"/>
    <property type="match status" value="1"/>
</dbReference>
<keyword evidence="14" id="KW-0793">Thylakoid</keyword>
<evidence type="ECO:0000256" key="6">
    <source>
        <dbReference type="ARBA" id="ARBA00022528"/>
    </source>
</evidence>
<evidence type="ECO:0000256" key="12">
    <source>
        <dbReference type="ARBA" id="ARBA00022821"/>
    </source>
</evidence>
<feature type="transmembrane region" description="Helical" evidence="19">
    <location>
        <begin position="172"/>
        <end position="192"/>
    </location>
</feature>
<keyword evidence="7" id="KW-0433">Leucine-rich repeat</keyword>
<dbReference type="SUPFAM" id="SSF56112">
    <property type="entry name" value="Protein kinase-like (PK-like)"/>
    <property type="match status" value="1"/>
</dbReference>
<dbReference type="InterPro" id="IPR046959">
    <property type="entry name" value="PRK1-6/SRF4-like"/>
</dbReference>
<dbReference type="GO" id="GO:0006952">
    <property type="term" value="P:defense response"/>
    <property type="evidence" value="ECO:0007669"/>
    <property type="project" value="UniProtKB-KW"/>
</dbReference>
<evidence type="ECO:0000256" key="13">
    <source>
        <dbReference type="ARBA" id="ARBA00022989"/>
    </source>
</evidence>
<comment type="caution">
    <text evidence="21">The sequence shown here is derived from an EMBL/GenBank/DDBJ whole genome shotgun (WGS) entry which is preliminary data.</text>
</comment>
<evidence type="ECO:0000256" key="8">
    <source>
        <dbReference type="ARBA" id="ARBA00022640"/>
    </source>
</evidence>
<keyword evidence="16" id="KW-1015">Disulfide bond</keyword>
<dbReference type="InterPro" id="IPR013210">
    <property type="entry name" value="LRR_N_plant-typ"/>
</dbReference>
<evidence type="ECO:0000256" key="9">
    <source>
        <dbReference type="ARBA" id="ARBA00022692"/>
    </source>
</evidence>
<evidence type="ECO:0000256" key="14">
    <source>
        <dbReference type="ARBA" id="ARBA00023078"/>
    </source>
</evidence>
<evidence type="ECO:0000256" key="18">
    <source>
        <dbReference type="SAM" id="MobiDB-lite"/>
    </source>
</evidence>
<evidence type="ECO:0000313" key="21">
    <source>
        <dbReference type="EMBL" id="CAL0320250.1"/>
    </source>
</evidence>
<feature type="region of interest" description="Disordered" evidence="18">
    <location>
        <begin position="456"/>
        <end position="501"/>
    </location>
</feature>
<feature type="transmembrane region" description="Helical" evidence="19">
    <location>
        <begin position="406"/>
        <end position="431"/>
    </location>
</feature>
<dbReference type="Proteomes" id="UP001497480">
    <property type="component" value="Unassembled WGS sequence"/>
</dbReference>
<dbReference type="SUPFAM" id="SSF52058">
    <property type="entry name" value="L domain-like"/>
    <property type="match status" value="1"/>
</dbReference>
<dbReference type="AlphaFoldDB" id="A0AAV1XGB6"/>
<evidence type="ECO:0000256" key="10">
    <source>
        <dbReference type="ARBA" id="ARBA00022729"/>
    </source>
</evidence>
<evidence type="ECO:0000256" key="15">
    <source>
        <dbReference type="ARBA" id="ARBA00023136"/>
    </source>
</evidence>
<sequence length="793" mass="88080">MLGVSGILIPELLEKIGYVENFSWYDAGSREYFADPTTLFIVQLALMGWVEGRRWADIVNPGSVDIEPKLPHKTNPKPDVGYPGGLWFDPMMWGRGSPEPVMVLRTKEIKNGRLAMLAFVGFCFQATYTGKGPLENLMTHIADPGHNNIFSRPITTRASNISSSVPMAAVRFFPILFLLILILILTPFTLAASETESLLRLKHSFTNADTSLSSWIPNVSPCGNWIGVVCFKNIITGLHLSDLGLSGKIDIDALMQIPGLRTISFVNNSFSGPIPEFNKLGAIKAIYLTDNQFSGPIPLEFFAQLGSLKKVWFSNNKFSGNIPDSLNELDLLKELHLENNEFSGKIPSLKQQLASFSVANNKLEGMIPENLVSYGANSFTGNEKLCGKPLDKACEYYTLPTEEEGIVYLTGFGIKVILILVFAIIAAMVFLSMRSKKQSKHDFSIISRSNSSIDGDQVQVHVPSSKNSKYSENKSKKGSSHGEHKSESKRASTTRGGSMGDLVMVNDEKGVFGLGDLMKAAAEVLGNGGLGSAYKAAMANGLSVVVKRMREMNKIGRDVFDAEMRQFGRIKHSNILTPLAYHYRREEKLFVTEYMPKGSLLYVLHGDRGTCHADLNWPTRLKIVKGIARGCGFLYTEFSNYELPHGNLKSSNIMLSDDYEPLLSEYAFYPLINPTAVQSMFAYKTTDYTEYQKVSQKTDVYCLGIIILEIITGKFPSQYHSNGKGGIDVVQWVFMAISERKEEELIDPELKNNTSSLNKMLQLLQVGAACIESNPEQRITMKEAIRRIEEVEV</sequence>
<dbReference type="InterPro" id="IPR022796">
    <property type="entry name" value="Chloroa_b-bind"/>
</dbReference>
<comment type="subcellular location">
    <subcellularLocation>
        <location evidence="1">Membrane</location>
        <topology evidence="1">Peripheral membrane protein</topology>
    </subcellularLocation>
    <subcellularLocation>
        <location evidence="3">Plastid</location>
        <location evidence="3">Chloroplast</location>
    </subcellularLocation>
    <subcellularLocation>
        <location evidence="2">Secreted</location>
        <location evidence="2">Cell wall</location>
    </subcellularLocation>
</comment>
<dbReference type="PANTHER" id="PTHR48007">
    <property type="entry name" value="LEUCINE-RICH REPEAT RECEPTOR-LIKE PROTEIN KINASE PXC1"/>
    <property type="match status" value="1"/>
</dbReference>
<dbReference type="GO" id="GO:0004672">
    <property type="term" value="F:protein kinase activity"/>
    <property type="evidence" value="ECO:0007669"/>
    <property type="project" value="InterPro"/>
</dbReference>
<keyword evidence="11" id="KW-0677">Repeat</keyword>
<keyword evidence="22" id="KW-1185">Reference proteome</keyword>
<keyword evidence="15 19" id="KW-0472">Membrane</keyword>
<evidence type="ECO:0000256" key="11">
    <source>
        <dbReference type="ARBA" id="ARBA00022737"/>
    </source>
</evidence>
<proteinExistence type="inferred from homology"/>
<keyword evidence="10" id="KW-0732">Signal</keyword>
<feature type="compositionally biased region" description="Basic and acidic residues" evidence="18">
    <location>
        <begin position="469"/>
        <end position="490"/>
    </location>
</feature>
<dbReference type="PROSITE" id="PS50011">
    <property type="entry name" value="PROTEIN_KINASE_DOM"/>
    <property type="match status" value="1"/>
</dbReference>
<feature type="domain" description="Protein kinase" evidence="20">
    <location>
        <begin position="519"/>
        <end position="793"/>
    </location>
</feature>
<keyword evidence="4" id="KW-0134">Cell wall</keyword>
<dbReference type="GO" id="GO:0009507">
    <property type="term" value="C:chloroplast"/>
    <property type="evidence" value="ECO:0007669"/>
    <property type="project" value="UniProtKB-SubCell"/>
</dbReference>
<keyword evidence="6" id="KW-0150">Chloroplast</keyword>